<dbReference type="GO" id="GO:0033104">
    <property type="term" value="C:type VI protein secretion system complex"/>
    <property type="evidence" value="ECO:0007669"/>
    <property type="project" value="InterPro"/>
</dbReference>
<dbReference type="EMBL" id="PTJC01000005">
    <property type="protein sequence ID" value="PPK88775.1"/>
    <property type="molecule type" value="Genomic_DNA"/>
</dbReference>
<dbReference type="RefSeq" id="WP_104419309.1">
    <property type="nucleotide sequence ID" value="NZ_PTJC01000005.1"/>
</dbReference>
<comment type="caution">
    <text evidence="1">The sequence shown here is derived from an EMBL/GenBank/DDBJ whole genome shotgun (WGS) entry which is preliminary data.</text>
</comment>
<protein>
    <recommendedName>
        <fullName evidence="3">Type VI secretion system secreted protein Hcp</fullName>
    </recommendedName>
</protein>
<keyword evidence="2" id="KW-1185">Reference proteome</keyword>
<dbReference type="AlphaFoldDB" id="A0A2S6IBB9"/>
<name>A0A2S6IBB9_9BACT</name>
<dbReference type="Pfam" id="PF17642">
    <property type="entry name" value="TssD"/>
    <property type="match status" value="1"/>
</dbReference>
<gene>
    <name evidence="1" type="ORF">CLV84_1747</name>
</gene>
<sequence>MFEAKLKLDGGEPVEVLQCSYQMDRETDKSGMPATGVHGGKISLTIKSSSDITLFDWMINAFAQKNGEIEFYKRNDPTPAKVLSFENAYIVEHGETFNVLNGEVDQPMVEHFTVSAETMKMQESELKKTWVS</sequence>
<organism evidence="1 2">
    <name type="scientific">Neolewinella xylanilytica</name>
    <dbReference type="NCBI Taxonomy" id="1514080"/>
    <lineage>
        <taxon>Bacteria</taxon>
        <taxon>Pseudomonadati</taxon>
        <taxon>Bacteroidota</taxon>
        <taxon>Saprospiria</taxon>
        <taxon>Saprospirales</taxon>
        <taxon>Lewinellaceae</taxon>
        <taxon>Neolewinella</taxon>
    </lineage>
</organism>
<reference evidence="1 2" key="1">
    <citation type="submission" date="2018-02" db="EMBL/GenBank/DDBJ databases">
        <title>Genomic Encyclopedia of Archaeal and Bacterial Type Strains, Phase II (KMG-II): from individual species to whole genera.</title>
        <authorList>
            <person name="Goeker M."/>
        </authorList>
    </citation>
    <scope>NUCLEOTIDE SEQUENCE [LARGE SCALE GENOMIC DNA]</scope>
    <source>
        <strain evidence="1 2">DSM 29526</strain>
    </source>
</reference>
<dbReference type="Proteomes" id="UP000237662">
    <property type="component" value="Unassembled WGS sequence"/>
</dbReference>
<evidence type="ECO:0008006" key="3">
    <source>
        <dbReference type="Google" id="ProtNLM"/>
    </source>
</evidence>
<evidence type="ECO:0000313" key="2">
    <source>
        <dbReference type="Proteomes" id="UP000237662"/>
    </source>
</evidence>
<accession>A0A2S6IBB9</accession>
<dbReference type="InterPro" id="IPR041408">
    <property type="entry name" value="Hcp_Tssd"/>
</dbReference>
<proteinExistence type="predicted"/>
<evidence type="ECO:0000313" key="1">
    <source>
        <dbReference type="EMBL" id="PPK88775.1"/>
    </source>
</evidence>
<dbReference type="OrthoDB" id="955509at2"/>